<feature type="transmembrane region" description="Helical" evidence="1">
    <location>
        <begin position="69"/>
        <end position="91"/>
    </location>
</feature>
<gene>
    <name evidence="2" type="ORF">GCM10009744_14960</name>
</gene>
<dbReference type="EMBL" id="BAAANE010000004">
    <property type="protein sequence ID" value="GAA1628088.1"/>
    <property type="molecule type" value="Genomic_DNA"/>
</dbReference>
<sequence>MVTVEEDKWSKYDDVVVKVARPSDGKAIELDGGNDLRPRPREGDRIDVVVDPQDPAIIIAATVDWSTPWWGYLLGAIITVIIFGIGLAILLP</sequence>
<comment type="caution">
    <text evidence="2">The sequence shown here is derived from an EMBL/GenBank/DDBJ whole genome shotgun (WGS) entry which is preliminary data.</text>
</comment>
<evidence type="ECO:0000256" key="1">
    <source>
        <dbReference type="SAM" id="Phobius"/>
    </source>
</evidence>
<evidence type="ECO:0000313" key="3">
    <source>
        <dbReference type="Proteomes" id="UP001501319"/>
    </source>
</evidence>
<keyword evidence="1" id="KW-0812">Transmembrane</keyword>
<proteinExistence type="predicted"/>
<reference evidence="2 3" key="1">
    <citation type="journal article" date="2019" name="Int. J. Syst. Evol. Microbiol.">
        <title>The Global Catalogue of Microorganisms (GCM) 10K type strain sequencing project: providing services to taxonomists for standard genome sequencing and annotation.</title>
        <authorList>
            <consortium name="The Broad Institute Genomics Platform"/>
            <consortium name="The Broad Institute Genome Sequencing Center for Infectious Disease"/>
            <person name="Wu L."/>
            <person name="Ma J."/>
        </authorList>
    </citation>
    <scope>NUCLEOTIDE SEQUENCE [LARGE SCALE GENOMIC DNA]</scope>
    <source>
        <strain evidence="2 3">JCM 14306</strain>
    </source>
</reference>
<keyword evidence="1" id="KW-0472">Membrane</keyword>
<dbReference type="Proteomes" id="UP001501319">
    <property type="component" value="Unassembled WGS sequence"/>
</dbReference>
<name>A0ABN2F2U6_9ACTN</name>
<keyword evidence="1" id="KW-1133">Transmembrane helix</keyword>
<accession>A0ABN2F2U6</accession>
<protein>
    <recommendedName>
        <fullName evidence="4">DUF3592 domain-containing protein</fullName>
    </recommendedName>
</protein>
<evidence type="ECO:0000313" key="2">
    <source>
        <dbReference type="EMBL" id="GAA1628088.1"/>
    </source>
</evidence>
<dbReference type="RefSeq" id="WP_425552640.1">
    <property type="nucleotide sequence ID" value="NZ_BAAANE010000004.1"/>
</dbReference>
<organism evidence="2 3">
    <name type="scientific">Kribbella alba</name>
    <dbReference type="NCBI Taxonomy" id="190197"/>
    <lineage>
        <taxon>Bacteria</taxon>
        <taxon>Bacillati</taxon>
        <taxon>Actinomycetota</taxon>
        <taxon>Actinomycetes</taxon>
        <taxon>Propionibacteriales</taxon>
        <taxon>Kribbellaceae</taxon>
        <taxon>Kribbella</taxon>
    </lineage>
</organism>
<evidence type="ECO:0008006" key="4">
    <source>
        <dbReference type="Google" id="ProtNLM"/>
    </source>
</evidence>
<keyword evidence="3" id="KW-1185">Reference proteome</keyword>